<evidence type="ECO:0000259" key="1">
    <source>
        <dbReference type="Pfam" id="PF13439"/>
    </source>
</evidence>
<dbReference type="Gene3D" id="3.40.50.2000">
    <property type="entry name" value="Glycogen Phosphorylase B"/>
    <property type="match status" value="1"/>
</dbReference>
<proteinExistence type="predicted"/>
<dbReference type="Proteomes" id="UP000263517">
    <property type="component" value="Unassembled WGS sequence"/>
</dbReference>
<name>A0A350P3F5_9ALTE</name>
<organism evidence="2 3">
    <name type="scientific">Alteromonas australica</name>
    <dbReference type="NCBI Taxonomy" id="589873"/>
    <lineage>
        <taxon>Bacteria</taxon>
        <taxon>Pseudomonadati</taxon>
        <taxon>Pseudomonadota</taxon>
        <taxon>Gammaproteobacteria</taxon>
        <taxon>Alteromonadales</taxon>
        <taxon>Alteromonadaceae</taxon>
        <taxon>Alteromonas/Salinimonas group</taxon>
        <taxon>Alteromonas</taxon>
    </lineage>
</organism>
<protein>
    <recommendedName>
        <fullName evidence="1">Glycosyltransferase subfamily 4-like N-terminal domain-containing protein</fullName>
    </recommendedName>
</protein>
<accession>A0A350P3F5</accession>
<reference evidence="2 3" key="1">
    <citation type="journal article" date="2018" name="Nat. Biotechnol.">
        <title>A standardized bacterial taxonomy based on genome phylogeny substantially revises the tree of life.</title>
        <authorList>
            <person name="Parks D.H."/>
            <person name="Chuvochina M."/>
            <person name="Waite D.W."/>
            <person name="Rinke C."/>
            <person name="Skarshewski A."/>
            <person name="Chaumeil P.A."/>
            <person name="Hugenholtz P."/>
        </authorList>
    </citation>
    <scope>NUCLEOTIDE SEQUENCE [LARGE SCALE GENOMIC DNA]</scope>
    <source>
        <strain evidence="2">UBA11978</strain>
    </source>
</reference>
<dbReference type="GO" id="GO:0016757">
    <property type="term" value="F:glycosyltransferase activity"/>
    <property type="evidence" value="ECO:0007669"/>
    <property type="project" value="UniProtKB-ARBA"/>
</dbReference>
<feature type="domain" description="Glycosyltransferase subfamily 4-like N-terminal" evidence="1">
    <location>
        <begin position="17"/>
        <end position="163"/>
    </location>
</feature>
<dbReference type="InterPro" id="IPR028098">
    <property type="entry name" value="Glyco_trans_4-like_N"/>
</dbReference>
<dbReference type="PANTHER" id="PTHR12526">
    <property type="entry name" value="GLYCOSYLTRANSFERASE"/>
    <property type="match status" value="1"/>
</dbReference>
<sequence length="418" mass="47819">MSKPKILWSADAVATTGFARVTENLCKRLKDKYEIVILGNNYWGDPCELAKDFKIYPSSNRFQTEPFGVQRIREICDRERPDLVFVNNDMWIINQLYDQIKDFHGEGRFKFVAYTPMDSYGWTGCLKDFAENFDEIVVYTEFGAREFHYAGINKPISVIPHGITEGQFFPMDKVEARKKLKIPEEGFIVFNGNRNQARKRIDITIAAFAEFCADKPDTKLYLHMGMKDQGWDVMNLFGREMRKRNVDPNGRIVMTTQSHQPPSVPVEMLNVIYNCADVSLNTCKGEGHGLINHESAACRVAQVVPNHTSLKEIFEGAAPLIDNCFMDVDMNFNRDMPVPAAEHLAEILGDLYDDRQLLDQVAEDCYQRAIDPKYQWDGIAKQFESQFETVLNSVDPLSVPTIKRSKRSRRKAKAKGLA</sequence>
<dbReference type="CDD" id="cd03801">
    <property type="entry name" value="GT4_PimA-like"/>
    <property type="match status" value="1"/>
</dbReference>
<evidence type="ECO:0000313" key="3">
    <source>
        <dbReference type="Proteomes" id="UP000263517"/>
    </source>
</evidence>
<dbReference type="Pfam" id="PF13439">
    <property type="entry name" value="Glyco_transf_4"/>
    <property type="match status" value="1"/>
</dbReference>
<evidence type="ECO:0000313" key="2">
    <source>
        <dbReference type="EMBL" id="HAW75822.1"/>
    </source>
</evidence>
<dbReference type="Gene3D" id="3.40.50.11930">
    <property type="match status" value="1"/>
</dbReference>
<dbReference type="EMBL" id="DNAN01000306">
    <property type="protein sequence ID" value="HAW75822.1"/>
    <property type="molecule type" value="Genomic_DNA"/>
</dbReference>
<dbReference type="AlphaFoldDB" id="A0A350P3F5"/>
<dbReference type="PANTHER" id="PTHR12526:SF630">
    <property type="entry name" value="GLYCOSYLTRANSFERASE"/>
    <property type="match status" value="1"/>
</dbReference>
<dbReference type="SUPFAM" id="SSF53756">
    <property type="entry name" value="UDP-Glycosyltransferase/glycogen phosphorylase"/>
    <property type="match status" value="1"/>
</dbReference>
<gene>
    <name evidence="2" type="ORF">DCW74_08820</name>
</gene>
<comment type="caution">
    <text evidence="2">The sequence shown here is derived from an EMBL/GenBank/DDBJ whole genome shotgun (WGS) entry which is preliminary data.</text>
</comment>